<feature type="compositionally biased region" description="Acidic residues" evidence="11">
    <location>
        <begin position="266"/>
        <end position="287"/>
    </location>
</feature>
<dbReference type="Pfam" id="PF10551">
    <property type="entry name" value="MULE"/>
    <property type="match status" value="1"/>
</dbReference>
<feature type="compositionally biased region" description="Basic and acidic residues" evidence="11">
    <location>
        <begin position="382"/>
        <end position="407"/>
    </location>
</feature>
<feature type="domain" description="SWIM-type" evidence="12">
    <location>
        <begin position="890"/>
        <end position="937"/>
    </location>
</feature>
<feature type="compositionally biased region" description="Low complexity" evidence="11">
    <location>
        <begin position="57"/>
        <end position="66"/>
    </location>
</feature>
<dbReference type="PANTHER" id="PTHR31669:SF162">
    <property type="entry name" value="PROTEIN FAR1-RELATED SEQUENCE"/>
    <property type="match status" value="1"/>
</dbReference>
<evidence type="ECO:0000313" key="13">
    <source>
        <dbReference type="EMBL" id="WVZ60752.1"/>
    </source>
</evidence>
<dbReference type="PROSITE" id="PS50966">
    <property type="entry name" value="ZF_SWIM"/>
    <property type="match status" value="1"/>
</dbReference>
<feature type="region of interest" description="Disordered" evidence="11">
    <location>
        <begin position="1"/>
        <end position="66"/>
    </location>
</feature>
<dbReference type="Pfam" id="PF04434">
    <property type="entry name" value="SWIM"/>
    <property type="match status" value="1"/>
</dbReference>
<sequence length="1182" mass="132506">MVGRAAAAPAQAATSGPQPEPADMPLRQVGDASAAAAAAAGPPPPPQAGDADEEDAAASPAGAPGEQRCRAMMEVAAKDGAGGKWSVSKLVVEHSHELLQVAPGDGDPVPAVGMKFDSVDAAKGFYYGYGERVGFKARMGSNRRSVGGGEKIMQRFLCWRGNYASRSKGKDLDVGKEAVEGATAAAATAKRKREPYKTRSLNPGKNTEAIEAEKNVGLVGANNGLELPNEMGSKRGRSKEGVADGESVVGFEMEKDVAEDAAAASDGDEEEEDEGEDDQEGVEEEVEVQVKEKRGRGRPRKAVTEDDARKARVLRELGVRASQYNNEERKKILNKYRSKRQSRPASSKPTKIASRQALAERRKRGDGGRFLSSEGQLPSRLPSERRSKRLEQQNLKMEEKDDSKEETMETEPDPETEVVAGPGGEPKIGMVFLDEDKAYEFYASYAETAGFSVRKGWLDKTAKNVTKSRAYVCSKEGLRPKSISTESKKSRPEARTGCQAHMTIKITTSAKYVVTEFVPDHNHDREAPLVDIQILKSQKLLAKAPDPPKIVLIPNEYKNYTRTKRTKNMQVGDTHAICEYLRRMKGENPSFFYAIQVDEDDQFTNIFWADVKSIMDYNYFGDVVCVDTRYCTSDYGRPLLLFIGVNHHKQPIIFGTALIYDDSVQSFRWLFETFKFAMSGKQPKTVLTGQSTALSDAVSSAWPGTAHRFSLLHLYLNATKILRDNFQGSETFAPDFSRWLYDYEEDDFFSSWELLSEKYNLKDNEWLSNLYEDRERWALPYGRDTFCADIAATLRSDNTDTILAELLKPEIDLQNFFNNYDKFLEEKRLAEQQADFLGAQITQRVAPLRLLWQAANSYTPTLFEMFRMEFEQTSNCMVYSCGEIGPISEYQVTVKDRPRVQFVRFDASECMVVCSCKKFEFTGLPCCHVLKILELRNIKELPPHYILKRWRKDAQSESSENYGFAVTDEDPKFSLSKRYDTLYRNLYKIAAKASESIEAYAFLESQYEQLVEQVEVLLQAKLHDKSSLSTILKGHQPNLIHSEVSNSEHRRATSKKNKNVEVRRQQHTPLDSNKKKKGRQGLLEPEEIEIPLRVDPPAVSNDIQNHLRTPTNQFLAPSHIMQAPYVAQQFGLGSLQGFAGMSPFGQAPPPDIQSLQFLSSNPQLGHQTTDQGQYTIPVWDFL</sequence>
<keyword evidence="4 10" id="KW-0863">Zinc-finger</keyword>
<dbReference type="GO" id="GO:0003700">
    <property type="term" value="F:DNA-binding transcription factor activity"/>
    <property type="evidence" value="ECO:0007669"/>
    <property type="project" value="InterPro"/>
</dbReference>
<keyword evidence="7" id="KW-0238">DNA-binding</keyword>
<dbReference type="InterPro" id="IPR018289">
    <property type="entry name" value="MULE_transposase_dom"/>
</dbReference>
<comment type="similarity">
    <text evidence="2">Belongs to the FHY3/FAR1 family.</text>
</comment>
<evidence type="ECO:0000256" key="9">
    <source>
        <dbReference type="ARBA" id="ARBA00023242"/>
    </source>
</evidence>
<protein>
    <recommendedName>
        <fullName evidence="12">SWIM-type domain-containing protein</fullName>
    </recommendedName>
</protein>
<evidence type="ECO:0000256" key="2">
    <source>
        <dbReference type="ARBA" id="ARBA00005889"/>
    </source>
</evidence>
<evidence type="ECO:0000256" key="8">
    <source>
        <dbReference type="ARBA" id="ARBA00023163"/>
    </source>
</evidence>
<evidence type="ECO:0000259" key="12">
    <source>
        <dbReference type="PROSITE" id="PS50966"/>
    </source>
</evidence>
<evidence type="ECO:0000256" key="6">
    <source>
        <dbReference type="ARBA" id="ARBA00023015"/>
    </source>
</evidence>
<keyword evidence="14" id="KW-1185">Reference proteome</keyword>
<keyword evidence="8" id="KW-0804">Transcription</keyword>
<dbReference type="AlphaFoldDB" id="A0AAQ3SVG1"/>
<dbReference type="Proteomes" id="UP001341281">
    <property type="component" value="Chromosome 02"/>
</dbReference>
<feature type="compositionally biased region" description="Basic and acidic residues" evidence="11">
    <location>
        <begin position="358"/>
        <end position="367"/>
    </location>
</feature>
<feature type="compositionally biased region" description="Basic residues" evidence="11">
    <location>
        <begin position="332"/>
        <end position="342"/>
    </location>
</feature>
<feature type="region of interest" description="Disordered" evidence="11">
    <location>
        <begin position="1039"/>
        <end position="1088"/>
    </location>
</feature>
<evidence type="ECO:0000256" key="10">
    <source>
        <dbReference type="PROSITE-ProRule" id="PRU00325"/>
    </source>
</evidence>
<dbReference type="InterPro" id="IPR004330">
    <property type="entry name" value="FAR1_DNA_bnd_dom"/>
</dbReference>
<name>A0AAQ3SVG1_PASNO</name>
<proteinExistence type="inferred from homology"/>
<dbReference type="InterPro" id="IPR006564">
    <property type="entry name" value="Znf_PMZ"/>
</dbReference>
<evidence type="ECO:0000313" key="14">
    <source>
        <dbReference type="Proteomes" id="UP001341281"/>
    </source>
</evidence>
<feature type="region of interest" description="Disordered" evidence="11">
    <location>
        <begin position="221"/>
        <end position="423"/>
    </location>
</feature>
<evidence type="ECO:0000256" key="4">
    <source>
        <dbReference type="ARBA" id="ARBA00022771"/>
    </source>
</evidence>
<dbReference type="PROSITE" id="PS51152">
    <property type="entry name" value="NFYA_HAP2_2"/>
    <property type="match status" value="1"/>
</dbReference>
<feature type="compositionally biased region" description="Basic and acidic residues" evidence="11">
    <location>
        <begin position="302"/>
        <end position="318"/>
    </location>
</feature>
<keyword evidence="3" id="KW-0479">Metal-binding</keyword>
<evidence type="ECO:0000256" key="11">
    <source>
        <dbReference type="SAM" id="MobiDB-lite"/>
    </source>
</evidence>
<reference evidence="13 14" key="1">
    <citation type="submission" date="2024-02" db="EMBL/GenBank/DDBJ databases">
        <title>High-quality chromosome-scale genome assembly of Pensacola bahiagrass (Paspalum notatum Flugge var. saurae).</title>
        <authorList>
            <person name="Vega J.M."/>
            <person name="Podio M."/>
            <person name="Orjuela J."/>
            <person name="Siena L.A."/>
            <person name="Pessino S.C."/>
            <person name="Combes M.C."/>
            <person name="Mariac C."/>
            <person name="Albertini E."/>
            <person name="Pupilli F."/>
            <person name="Ortiz J.P.A."/>
            <person name="Leblanc O."/>
        </authorList>
    </citation>
    <scope>NUCLEOTIDE SEQUENCE [LARGE SCALE GENOMIC DNA]</scope>
    <source>
        <strain evidence="13">R1</strain>
        <tissue evidence="13">Leaf</tissue>
    </source>
</reference>
<evidence type="ECO:0000256" key="7">
    <source>
        <dbReference type="ARBA" id="ARBA00023125"/>
    </source>
</evidence>
<dbReference type="GO" id="GO:0003677">
    <property type="term" value="F:DNA binding"/>
    <property type="evidence" value="ECO:0007669"/>
    <property type="project" value="UniProtKB-KW"/>
</dbReference>
<evidence type="ECO:0000256" key="3">
    <source>
        <dbReference type="ARBA" id="ARBA00022723"/>
    </source>
</evidence>
<accession>A0AAQ3SVG1</accession>
<evidence type="ECO:0000256" key="5">
    <source>
        <dbReference type="ARBA" id="ARBA00022833"/>
    </source>
</evidence>
<feature type="region of interest" description="Disordered" evidence="11">
    <location>
        <begin position="185"/>
        <end position="209"/>
    </location>
</feature>
<feature type="compositionally biased region" description="Low complexity" evidence="11">
    <location>
        <begin position="30"/>
        <end position="40"/>
    </location>
</feature>
<dbReference type="InterPro" id="IPR001289">
    <property type="entry name" value="NFYA"/>
</dbReference>
<dbReference type="InterPro" id="IPR007527">
    <property type="entry name" value="Znf_SWIM"/>
</dbReference>
<feature type="compositionally biased region" description="Low complexity" evidence="11">
    <location>
        <begin position="1"/>
        <end position="13"/>
    </location>
</feature>
<comment type="subcellular location">
    <subcellularLocation>
        <location evidence="1">Nucleus</location>
    </subcellularLocation>
</comment>
<keyword evidence="6" id="KW-0805">Transcription regulation</keyword>
<dbReference type="GO" id="GO:0008270">
    <property type="term" value="F:zinc ion binding"/>
    <property type="evidence" value="ECO:0007669"/>
    <property type="project" value="UniProtKB-KW"/>
</dbReference>
<dbReference type="Pfam" id="PF03101">
    <property type="entry name" value="FAR1"/>
    <property type="match status" value="1"/>
</dbReference>
<dbReference type="PANTHER" id="PTHR31669">
    <property type="entry name" value="PROTEIN FAR1-RELATED SEQUENCE 10-RELATED"/>
    <property type="match status" value="1"/>
</dbReference>
<keyword evidence="9" id="KW-0539">Nucleus</keyword>
<organism evidence="13 14">
    <name type="scientific">Paspalum notatum var. saurae</name>
    <dbReference type="NCBI Taxonomy" id="547442"/>
    <lineage>
        <taxon>Eukaryota</taxon>
        <taxon>Viridiplantae</taxon>
        <taxon>Streptophyta</taxon>
        <taxon>Embryophyta</taxon>
        <taxon>Tracheophyta</taxon>
        <taxon>Spermatophyta</taxon>
        <taxon>Magnoliopsida</taxon>
        <taxon>Liliopsida</taxon>
        <taxon>Poales</taxon>
        <taxon>Poaceae</taxon>
        <taxon>PACMAD clade</taxon>
        <taxon>Panicoideae</taxon>
        <taxon>Andropogonodae</taxon>
        <taxon>Paspaleae</taxon>
        <taxon>Paspalinae</taxon>
        <taxon>Paspalum</taxon>
    </lineage>
</organism>
<evidence type="ECO:0000256" key="1">
    <source>
        <dbReference type="ARBA" id="ARBA00004123"/>
    </source>
</evidence>
<gene>
    <name evidence="13" type="ORF">U9M48_010733</name>
</gene>
<dbReference type="SMART" id="SM00575">
    <property type="entry name" value="ZnF_PMZ"/>
    <property type="match status" value="1"/>
</dbReference>
<dbReference type="InterPro" id="IPR031052">
    <property type="entry name" value="FHY3/FAR1"/>
</dbReference>
<dbReference type="GO" id="GO:0005634">
    <property type="term" value="C:nucleus"/>
    <property type="evidence" value="ECO:0007669"/>
    <property type="project" value="UniProtKB-SubCell"/>
</dbReference>
<dbReference type="EMBL" id="CP144746">
    <property type="protein sequence ID" value="WVZ60752.1"/>
    <property type="molecule type" value="Genomic_DNA"/>
</dbReference>
<keyword evidence="5" id="KW-0862">Zinc</keyword>